<evidence type="ECO:0000256" key="1">
    <source>
        <dbReference type="SAM" id="SignalP"/>
    </source>
</evidence>
<evidence type="ECO:0000313" key="2">
    <source>
        <dbReference type="EMBL" id="NLQ18092.1"/>
    </source>
</evidence>
<evidence type="ECO:0008006" key="4">
    <source>
        <dbReference type="Google" id="ProtNLM"/>
    </source>
</evidence>
<proteinExistence type="predicted"/>
<feature type="signal peptide" evidence="1">
    <location>
        <begin position="1"/>
        <end position="18"/>
    </location>
</feature>
<reference evidence="2 3" key="1">
    <citation type="submission" date="2020-04" db="EMBL/GenBank/DDBJ databases">
        <title>Marinomonas sp. M1K-6 isolated from the deep seawater of the Mariana Trench.</title>
        <authorList>
            <person name="Li Y."/>
        </authorList>
    </citation>
    <scope>NUCLEOTIDE SEQUENCE [LARGE SCALE GENOMIC DNA]</scope>
    <source>
        <strain evidence="2 3">M1K-6</strain>
    </source>
</reference>
<feature type="chain" id="PRO_5032429116" description="Outer membrane protein beta-barrel domain-containing protein" evidence="1">
    <location>
        <begin position="19"/>
        <end position="155"/>
    </location>
</feature>
<comment type="caution">
    <text evidence="2">The sequence shown here is derived from an EMBL/GenBank/DDBJ whole genome shotgun (WGS) entry which is preliminary data.</text>
</comment>
<protein>
    <recommendedName>
        <fullName evidence="4">Outer membrane protein beta-barrel domain-containing protein</fullName>
    </recommendedName>
</protein>
<name>A0A847R2Q6_9GAMM</name>
<dbReference type="AlphaFoldDB" id="A0A847R2Q6"/>
<sequence>MKSFLLAALVLVSAHASAESQIASLVNFESTAARPNTEQENITSILSGSLEHITPSNISIYGGFSFILGETFETGVNIGARFYSAAPAFQFFPGIPIWTFVGGGVSFYDETTYYPEVGFRIATSDVSRIDVFARILNSSSDIYDRHIMVGAGLTF</sequence>
<dbReference type="Proteomes" id="UP000586067">
    <property type="component" value="Unassembled WGS sequence"/>
</dbReference>
<organism evidence="2 3">
    <name type="scientific">Marinomonas profundi</name>
    <dbReference type="NCBI Taxonomy" id="2726122"/>
    <lineage>
        <taxon>Bacteria</taxon>
        <taxon>Pseudomonadati</taxon>
        <taxon>Pseudomonadota</taxon>
        <taxon>Gammaproteobacteria</taxon>
        <taxon>Oceanospirillales</taxon>
        <taxon>Oceanospirillaceae</taxon>
        <taxon>Marinomonas</taxon>
    </lineage>
</organism>
<dbReference type="RefSeq" id="WP_168825525.1">
    <property type="nucleotide sequence ID" value="NZ_CP073013.1"/>
</dbReference>
<accession>A0A847R2Q6</accession>
<keyword evidence="3" id="KW-1185">Reference proteome</keyword>
<dbReference type="EMBL" id="JABAEK010000010">
    <property type="protein sequence ID" value="NLQ18092.1"/>
    <property type="molecule type" value="Genomic_DNA"/>
</dbReference>
<gene>
    <name evidence="2" type="ORF">HGG82_10720</name>
</gene>
<keyword evidence="1" id="KW-0732">Signal</keyword>
<evidence type="ECO:0000313" key="3">
    <source>
        <dbReference type="Proteomes" id="UP000586067"/>
    </source>
</evidence>